<dbReference type="InterPro" id="IPR036397">
    <property type="entry name" value="RNaseH_sf"/>
</dbReference>
<evidence type="ECO:0000313" key="2">
    <source>
        <dbReference type="EMBL" id="CAI0557978.1"/>
    </source>
</evidence>
<dbReference type="InterPro" id="IPR053151">
    <property type="entry name" value="RNase_H-like"/>
</dbReference>
<dbReference type="Pfam" id="PF13456">
    <property type="entry name" value="RVT_3"/>
    <property type="match status" value="1"/>
</dbReference>
<dbReference type="Gene3D" id="3.30.420.10">
    <property type="entry name" value="Ribonuclease H-like superfamily/Ribonuclease H"/>
    <property type="match status" value="1"/>
</dbReference>
<protein>
    <recommendedName>
        <fullName evidence="1">RNase H type-1 domain-containing protein</fullName>
    </recommendedName>
</protein>
<dbReference type="PANTHER" id="PTHR47723:SF19">
    <property type="entry name" value="POLYNUCLEOTIDYL TRANSFERASE, RIBONUCLEASE H-LIKE SUPERFAMILY PROTEIN"/>
    <property type="match status" value="1"/>
</dbReference>
<dbReference type="GO" id="GO:0004523">
    <property type="term" value="F:RNA-DNA hybrid ribonuclease activity"/>
    <property type="evidence" value="ECO:0007669"/>
    <property type="project" value="InterPro"/>
</dbReference>
<dbReference type="InterPro" id="IPR012337">
    <property type="entry name" value="RNaseH-like_sf"/>
</dbReference>
<dbReference type="InterPro" id="IPR002156">
    <property type="entry name" value="RNaseH_domain"/>
</dbReference>
<dbReference type="InterPro" id="IPR044730">
    <property type="entry name" value="RNase_H-like_dom_plant"/>
</dbReference>
<dbReference type="GO" id="GO:0003676">
    <property type="term" value="F:nucleic acid binding"/>
    <property type="evidence" value="ECO:0007669"/>
    <property type="project" value="InterPro"/>
</dbReference>
<dbReference type="CDD" id="cd06222">
    <property type="entry name" value="RNase_H_like"/>
    <property type="match status" value="1"/>
</dbReference>
<dbReference type="Proteomes" id="UP001154282">
    <property type="component" value="Unassembled WGS sequence"/>
</dbReference>
<gene>
    <name evidence="2" type="ORF">LITE_LOCUS48560</name>
</gene>
<organism evidence="2 3">
    <name type="scientific">Linum tenue</name>
    <dbReference type="NCBI Taxonomy" id="586396"/>
    <lineage>
        <taxon>Eukaryota</taxon>
        <taxon>Viridiplantae</taxon>
        <taxon>Streptophyta</taxon>
        <taxon>Embryophyta</taxon>
        <taxon>Tracheophyta</taxon>
        <taxon>Spermatophyta</taxon>
        <taxon>Magnoliopsida</taxon>
        <taxon>eudicotyledons</taxon>
        <taxon>Gunneridae</taxon>
        <taxon>Pentapetalae</taxon>
        <taxon>rosids</taxon>
        <taxon>fabids</taxon>
        <taxon>Malpighiales</taxon>
        <taxon>Linaceae</taxon>
        <taxon>Linum</taxon>
    </lineage>
</organism>
<dbReference type="PANTHER" id="PTHR47723">
    <property type="entry name" value="OS05G0353850 PROTEIN"/>
    <property type="match status" value="1"/>
</dbReference>
<keyword evidence="3" id="KW-1185">Reference proteome</keyword>
<dbReference type="AlphaFoldDB" id="A0AAV0RK23"/>
<proteinExistence type="predicted"/>
<accession>A0AAV0RK23</accession>
<name>A0AAV0RK23_9ROSI</name>
<reference evidence="2" key="1">
    <citation type="submission" date="2022-08" db="EMBL/GenBank/DDBJ databases">
        <authorList>
            <person name="Gutierrez-Valencia J."/>
        </authorList>
    </citation>
    <scope>NUCLEOTIDE SEQUENCE</scope>
</reference>
<evidence type="ECO:0000313" key="3">
    <source>
        <dbReference type="Proteomes" id="UP001154282"/>
    </source>
</evidence>
<comment type="caution">
    <text evidence="2">The sequence shown here is derived from an EMBL/GenBank/DDBJ whole genome shotgun (WGS) entry which is preliminary data.</text>
</comment>
<sequence length="98" mass="10758">MESTAAGGVFRDDEGQFMKAFAINLGRGSVTHAELAGIVQGLRLAWEAGYRRVEVRTDSSTAIKLIQTAADHNPHRGLIAAARQLLSLDWEVRINHVF</sequence>
<dbReference type="EMBL" id="CAMGYJ010000011">
    <property type="protein sequence ID" value="CAI0557978.1"/>
    <property type="molecule type" value="Genomic_DNA"/>
</dbReference>
<feature type="domain" description="RNase H type-1" evidence="1">
    <location>
        <begin position="4"/>
        <end position="97"/>
    </location>
</feature>
<dbReference type="SUPFAM" id="SSF53098">
    <property type="entry name" value="Ribonuclease H-like"/>
    <property type="match status" value="1"/>
</dbReference>
<evidence type="ECO:0000259" key="1">
    <source>
        <dbReference type="Pfam" id="PF13456"/>
    </source>
</evidence>